<dbReference type="RefSeq" id="WP_103944302.1">
    <property type="nucleotide sequence ID" value="NZ_FNVO01000031.1"/>
</dbReference>
<name>A0A1H6E3N0_9ACTN</name>
<gene>
    <name evidence="2" type="ORF">SAMN04489712_13116</name>
</gene>
<dbReference type="EMBL" id="FNVO01000031">
    <property type="protein sequence ID" value="SEG91889.1"/>
    <property type="molecule type" value="Genomic_DNA"/>
</dbReference>
<protein>
    <submittedName>
        <fullName evidence="2">Uncharacterized protein</fullName>
    </submittedName>
</protein>
<sequence>MRWPPSARTGTAVAWSALAPGAFRVGLYLTGYGDEDLVWAARAHELLLTGRIFDAAEAHTMVLVLDMVDDGVAVSVLTGTGPQPLFDDRMEARPLYVRDFCDTQSGVRAVPLTIRGDTFCAGPYLAPRASSPAARRSCPTATSVTRRPLWSRQTTGHPMVVHQAQTRALNPLGVGADAGEGIEDSPERRPAP</sequence>
<feature type="region of interest" description="Disordered" evidence="1">
    <location>
        <begin position="171"/>
        <end position="192"/>
    </location>
</feature>
<dbReference type="Gene3D" id="3.90.226.10">
    <property type="entry name" value="2-enoyl-CoA Hydratase, Chain A, domain 1"/>
    <property type="match status" value="1"/>
</dbReference>
<evidence type="ECO:0000313" key="2">
    <source>
        <dbReference type="EMBL" id="SEG91889.1"/>
    </source>
</evidence>
<evidence type="ECO:0000313" key="3">
    <source>
        <dbReference type="Proteomes" id="UP000236723"/>
    </source>
</evidence>
<dbReference type="Proteomes" id="UP000236723">
    <property type="component" value="Unassembled WGS sequence"/>
</dbReference>
<dbReference type="AlphaFoldDB" id="A0A1H6E3N0"/>
<reference evidence="3" key="1">
    <citation type="submission" date="2016-10" db="EMBL/GenBank/DDBJ databases">
        <authorList>
            <person name="Varghese N."/>
            <person name="Submissions S."/>
        </authorList>
    </citation>
    <scope>NUCLEOTIDE SEQUENCE [LARGE SCALE GENOMIC DNA]</scope>
    <source>
        <strain evidence="3">DSM 43163</strain>
    </source>
</reference>
<keyword evidence="3" id="KW-1185">Reference proteome</keyword>
<accession>A0A1H6E3N0</accession>
<proteinExistence type="predicted"/>
<evidence type="ECO:0000256" key="1">
    <source>
        <dbReference type="SAM" id="MobiDB-lite"/>
    </source>
</evidence>
<organism evidence="2 3">
    <name type="scientific">Thermomonospora echinospora</name>
    <dbReference type="NCBI Taxonomy" id="1992"/>
    <lineage>
        <taxon>Bacteria</taxon>
        <taxon>Bacillati</taxon>
        <taxon>Actinomycetota</taxon>
        <taxon>Actinomycetes</taxon>
        <taxon>Streptosporangiales</taxon>
        <taxon>Thermomonosporaceae</taxon>
        <taxon>Thermomonospora</taxon>
    </lineage>
</organism>